<dbReference type="AlphaFoldDB" id="A0A4Z1EUY0"/>
<keyword evidence="3" id="KW-1185">Reference proteome</keyword>
<sequence>MDNKHLTLPHSTAEVSEARDTQQNLHSPHSLSPTHLIGEPECDLFVILKYPRFSAEMLRIIVFSSLPPEPPSQAPDFYGAARFAAPRSRSPLDVQQNVISVYLDFQLAITESLSAELHHVRTNILYEAPSVLDIGYKLRMSQLRMRWRSTLSLVDPDIFYPLGDLAWPWISHVTPAESAISSVEPRKISKLQEFSDIQICNKKSFSLYLFL</sequence>
<evidence type="ECO:0000256" key="1">
    <source>
        <dbReference type="SAM" id="MobiDB-lite"/>
    </source>
</evidence>
<dbReference type="EMBL" id="PQXH01000055">
    <property type="protein sequence ID" value="TGO14273.1"/>
    <property type="molecule type" value="Genomic_DNA"/>
</dbReference>
<accession>A0A4Z1EUY0</accession>
<evidence type="ECO:0000313" key="3">
    <source>
        <dbReference type="Proteomes" id="UP000297777"/>
    </source>
</evidence>
<comment type="caution">
    <text evidence="2">The sequence shown here is derived from an EMBL/GenBank/DDBJ whole genome shotgun (WGS) entry which is preliminary data.</text>
</comment>
<organism evidence="2 3">
    <name type="scientific">Botrytis tulipae</name>
    <dbReference type="NCBI Taxonomy" id="87230"/>
    <lineage>
        <taxon>Eukaryota</taxon>
        <taxon>Fungi</taxon>
        <taxon>Dikarya</taxon>
        <taxon>Ascomycota</taxon>
        <taxon>Pezizomycotina</taxon>
        <taxon>Leotiomycetes</taxon>
        <taxon>Helotiales</taxon>
        <taxon>Sclerotiniaceae</taxon>
        <taxon>Botrytis</taxon>
    </lineage>
</organism>
<evidence type="ECO:0000313" key="2">
    <source>
        <dbReference type="EMBL" id="TGO14273.1"/>
    </source>
</evidence>
<proteinExistence type="predicted"/>
<feature type="region of interest" description="Disordered" evidence="1">
    <location>
        <begin position="1"/>
        <end position="33"/>
    </location>
</feature>
<protein>
    <submittedName>
        <fullName evidence="2">Uncharacterized protein</fullName>
    </submittedName>
</protein>
<name>A0A4Z1EUY0_9HELO</name>
<reference evidence="2 3" key="1">
    <citation type="submission" date="2017-12" db="EMBL/GenBank/DDBJ databases">
        <title>Comparative genomics of Botrytis spp.</title>
        <authorList>
            <person name="Valero-Jimenez C.A."/>
            <person name="Tapia P."/>
            <person name="Veloso J."/>
            <person name="Silva-Moreno E."/>
            <person name="Staats M."/>
            <person name="Valdes J.H."/>
            <person name="Van Kan J.A.L."/>
        </authorList>
    </citation>
    <scope>NUCLEOTIDE SEQUENCE [LARGE SCALE GENOMIC DNA]</scope>
    <source>
        <strain evidence="2 3">Bt9001</strain>
    </source>
</reference>
<feature type="compositionally biased region" description="Polar residues" evidence="1">
    <location>
        <begin position="21"/>
        <end position="33"/>
    </location>
</feature>
<dbReference type="Proteomes" id="UP000297777">
    <property type="component" value="Unassembled WGS sequence"/>
</dbReference>
<gene>
    <name evidence="2" type="ORF">BTUL_0055g00220</name>
</gene>